<evidence type="ECO:0000256" key="1">
    <source>
        <dbReference type="SAM" id="MobiDB-lite"/>
    </source>
</evidence>
<gene>
    <name evidence="2" type="ORF">BO71DRAFT_149781</name>
</gene>
<dbReference type="VEuPathDB" id="FungiDB:BO71DRAFT_149781"/>
<protein>
    <submittedName>
        <fullName evidence="2">Uncharacterized protein</fullName>
    </submittedName>
</protein>
<dbReference type="EMBL" id="KZ825829">
    <property type="protein sequence ID" value="PYH97089.1"/>
    <property type="molecule type" value="Genomic_DNA"/>
</dbReference>
<evidence type="ECO:0000313" key="2">
    <source>
        <dbReference type="EMBL" id="PYH97089.1"/>
    </source>
</evidence>
<feature type="region of interest" description="Disordered" evidence="1">
    <location>
        <begin position="1"/>
        <end position="32"/>
    </location>
</feature>
<keyword evidence="3" id="KW-1185">Reference proteome</keyword>
<accession>A0A319DIE2</accession>
<dbReference type="AlphaFoldDB" id="A0A319DIE2"/>
<dbReference type="Proteomes" id="UP000247810">
    <property type="component" value="Unassembled WGS sequence"/>
</dbReference>
<name>A0A319DIE2_9EURO</name>
<evidence type="ECO:0000313" key="3">
    <source>
        <dbReference type="Proteomes" id="UP000247810"/>
    </source>
</evidence>
<reference evidence="2 3" key="1">
    <citation type="submission" date="2018-02" db="EMBL/GenBank/DDBJ databases">
        <title>The genomes of Aspergillus section Nigri reveals drivers in fungal speciation.</title>
        <authorList>
            <consortium name="DOE Joint Genome Institute"/>
            <person name="Vesth T.C."/>
            <person name="Nybo J."/>
            <person name="Theobald S."/>
            <person name="Brandl J."/>
            <person name="Frisvad J.C."/>
            <person name="Nielsen K.F."/>
            <person name="Lyhne E.K."/>
            <person name="Kogle M.E."/>
            <person name="Kuo A."/>
            <person name="Riley R."/>
            <person name="Clum A."/>
            <person name="Nolan M."/>
            <person name="Lipzen A."/>
            <person name="Salamov A."/>
            <person name="Henrissat B."/>
            <person name="Wiebenga A."/>
            <person name="De vries R.P."/>
            <person name="Grigoriev I.V."/>
            <person name="Mortensen U.H."/>
            <person name="Andersen M.R."/>
            <person name="Baker S.E."/>
        </authorList>
    </citation>
    <scope>NUCLEOTIDE SEQUENCE [LARGE SCALE GENOMIC DNA]</scope>
    <source>
        <strain evidence="2 3">CBS 707.79</strain>
    </source>
</reference>
<proteinExistence type="predicted"/>
<sequence>MEIGMTEPAVATPADWPGNRQPPGSCSRHSRSAPPVAIGQLTRCLAACEPASLRACMPACLRPPTRPALQGESRAGILVAILTGIDWDDD</sequence>
<organism evidence="2 3">
    <name type="scientific">Aspergillus ellipticus CBS 707.79</name>
    <dbReference type="NCBI Taxonomy" id="1448320"/>
    <lineage>
        <taxon>Eukaryota</taxon>
        <taxon>Fungi</taxon>
        <taxon>Dikarya</taxon>
        <taxon>Ascomycota</taxon>
        <taxon>Pezizomycotina</taxon>
        <taxon>Eurotiomycetes</taxon>
        <taxon>Eurotiomycetidae</taxon>
        <taxon>Eurotiales</taxon>
        <taxon>Aspergillaceae</taxon>
        <taxon>Aspergillus</taxon>
        <taxon>Aspergillus subgen. Circumdati</taxon>
    </lineage>
</organism>